<accession>A0A151K3A1</accession>
<feature type="domain" description="Helix-turn-helix" evidence="3">
    <location>
        <begin position="87"/>
        <end position="146"/>
    </location>
</feature>
<feature type="domain" description="GIY-YIG" evidence="2">
    <location>
        <begin position="224"/>
        <end position="260"/>
    </location>
</feature>
<dbReference type="Gene3D" id="3.40.1440.10">
    <property type="entry name" value="GIY-YIG endonuclease"/>
    <property type="match status" value="1"/>
</dbReference>
<evidence type="ECO:0000259" key="2">
    <source>
        <dbReference type="Pfam" id="PF01541"/>
    </source>
</evidence>
<dbReference type="Pfam" id="PF01541">
    <property type="entry name" value="GIY-YIG"/>
    <property type="match status" value="1"/>
</dbReference>
<gene>
    <name evidence="4" type="ORF">ALC57_05721</name>
</gene>
<reference evidence="4 5" key="1">
    <citation type="submission" date="2015-09" db="EMBL/GenBank/DDBJ databases">
        <title>Trachymyrmex cornetzi WGS genome.</title>
        <authorList>
            <person name="Nygaard S."/>
            <person name="Hu H."/>
            <person name="Boomsma J."/>
            <person name="Zhang G."/>
        </authorList>
    </citation>
    <scope>NUCLEOTIDE SEQUENCE [LARGE SCALE GENOMIC DNA]</scope>
    <source>
        <strain evidence="4">Tcor2-1</strain>
        <tissue evidence="4">Whole body</tissue>
    </source>
</reference>
<comment type="caution">
    <text evidence="4">The sequence shown here is derived from an EMBL/GenBank/DDBJ whole genome shotgun (WGS) entry which is preliminary data.</text>
</comment>
<protein>
    <submittedName>
        <fullName evidence="4">Uncharacterized protein</fullName>
    </submittedName>
</protein>
<dbReference type="Proteomes" id="UP000078492">
    <property type="component" value="Unassembled WGS sequence"/>
</dbReference>
<dbReference type="InterPro" id="IPR000305">
    <property type="entry name" value="GIY-YIG_endonuc"/>
</dbReference>
<dbReference type="InterPro" id="IPR058912">
    <property type="entry name" value="HTH_animal"/>
</dbReference>
<evidence type="ECO:0000313" key="5">
    <source>
        <dbReference type="Proteomes" id="UP000078492"/>
    </source>
</evidence>
<dbReference type="InterPro" id="IPR035901">
    <property type="entry name" value="GIY-YIG_endonuc_sf"/>
</dbReference>
<dbReference type="Pfam" id="PF26215">
    <property type="entry name" value="HTH_animal"/>
    <property type="match status" value="1"/>
</dbReference>
<dbReference type="EMBL" id="LKEY01029046">
    <property type="protein sequence ID" value="KYN50562.1"/>
    <property type="molecule type" value="Genomic_DNA"/>
</dbReference>
<dbReference type="PANTHER" id="PTHR21301">
    <property type="entry name" value="REVERSE TRANSCRIPTASE"/>
    <property type="match status" value="1"/>
</dbReference>
<dbReference type="AlphaFoldDB" id="A0A151K3A1"/>
<keyword evidence="5" id="KW-1185">Reference proteome</keyword>
<sequence length="328" mass="38809">MEDIEKKIHSTINIEIPIYFRYVDDILIALPYNEIENTLKLFNNQHNRIKFTVERNESGVNFLDVTIKTINNTIIFDLYRKPTFSGRYLNFHSNHPMIHKKGIVISLLDRIIFLSHPNFHTKNITNMINDLINNGYPLEFLFNTINNRIKSLTYKVEHNNNKNNDLPNSQIKKFVTLPYVNNITEKLKHVYKKYNINVAYKPTNSLSKFIKTGKDKLNKNENNHLVYKIKCLNCENSYVGQTKRKLKTRINEHRADIRKLNNPSVVSQHRIEHNHDMDWENVEILDLEPSFYKRSVSEMIHIKKQKSGLNEQKDTDKLPDAYLPMIQN</sequence>
<dbReference type="CDD" id="cd10442">
    <property type="entry name" value="GIY-YIG_PLEs"/>
    <property type="match status" value="1"/>
</dbReference>
<feature type="region of interest" description="Disordered" evidence="1">
    <location>
        <begin position="305"/>
        <end position="328"/>
    </location>
</feature>
<evidence type="ECO:0000259" key="3">
    <source>
        <dbReference type="Pfam" id="PF26215"/>
    </source>
</evidence>
<name>A0A151K3A1_9HYME</name>
<dbReference type="PANTHER" id="PTHR21301:SF10">
    <property type="entry name" value="REVERSE TRANSCRIPTASE DOMAIN-CONTAINING PROTEIN"/>
    <property type="match status" value="1"/>
</dbReference>
<evidence type="ECO:0000313" key="4">
    <source>
        <dbReference type="EMBL" id="KYN50562.1"/>
    </source>
</evidence>
<dbReference type="SUPFAM" id="SSF82771">
    <property type="entry name" value="GIY-YIG endonuclease"/>
    <property type="match status" value="1"/>
</dbReference>
<organism evidence="4 5">
    <name type="scientific">Trachymyrmex cornetzi</name>
    <dbReference type="NCBI Taxonomy" id="471704"/>
    <lineage>
        <taxon>Eukaryota</taxon>
        <taxon>Metazoa</taxon>
        <taxon>Ecdysozoa</taxon>
        <taxon>Arthropoda</taxon>
        <taxon>Hexapoda</taxon>
        <taxon>Insecta</taxon>
        <taxon>Pterygota</taxon>
        <taxon>Neoptera</taxon>
        <taxon>Endopterygota</taxon>
        <taxon>Hymenoptera</taxon>
        <taxon>Apocrita</taxon>
        <taxon>Aculeata</taxon>
        <taxon>Formicoidea</taxon>
        <taxon>Formicidae</taxon>
        <taxon>Myrmicinae</taxon>
        <taxon>Trachymyrmex</taxon>
    </lineage>
</organism>
<dbReference type="STRING" id="471704.A0A151K3A1"/>
<evidence type="ECO:0000256" key="1">
    <source>
        <dbReference type="SAM" id="MobiDB-lite"/>
    </source>
</evidence>
<proteinExistence type="predicted"/>